<name>A0A645HQR2_9ZZZZ</name>
<comment type="caution">
    <text evidence="1">The sequence shown here is derived from an EMBL/GenBank/DDBJ whole genome shotgun (WGS) entry which is preliminary data.</text>
</comment>
<protein>
    <submittedName>
        <fullName evidence="1">Uncharacterized protein</fullName>
    </submittedName>
</protein>
<sequence>MFHDIGANHRLTVFIGNCSGDKLSPLLADIGSPVGIFHLFGVQDNLRPFYFIIHSLGIEEPVQHRGDRLIVRLYVDSTVYIYQLAVIEEVVIGPLFYGLQDFLY</sequence>
<proteinExistence type="predicted"/>
<reference evidence="1" key="1">
    <citation type="submission" date="2019-08" db="EMBL/GenBank/DDBJ databases">
        <authorList>
            <person name="Kucharzyk K."/>
            <person name="Murdoch R.W."/>
            <person name="Higgins S."/>
            <person name="Loffler F."/>
        </authorList>
    </citation>
    <scope>NUCLEOTIDE SEQUENCE</scope>
</reference>
<accession>A0A645HQR2</accession>
<evidence type="ECO:0000313" key="1">
    <source>
        <dbReference type="EMBL" id="MPN41307.1"/>
    </source>
</evidence>
<dbReference type="AlphaFoldDB" id="A0A645HQR2"/>
<dbReference type="EMBL" id="VSSQ01098270">
    <property type="protein sequence ID" value="MPN41307.1"/>
    <property type="molecule type" value="Genomic_DNA"/>
</dbReference>
<organism evidence="1">
    <name type="scientific">bioreactor metagenome</name>
    <dbReference type="NCBI Taxonomy" id="1076179"/>
    <lineage>
        <taxon>unclassified sequences</taxon>
        <taxon>metagenomes</taxon>
        <taxon>ecological metagenomes</taxon>
    </lineage>
</organism>
<gene>
    <name evidence="1" type="ORF">SDC9_188850</name>
</gene>